<sequence>MAIPTSKKALPALIRTPNARERAAVLIGPISLDRSKRSGFGASPAPSSSLFSRCNSSPTWALAACALRFAHSRFSRKGFTARRDRSVRAMKARGCSCRQRRLMPGLDTEVLRREKLRREKSKGVPVSRNADRAIRSLDAVASHLRLLKGKKAQTRRVSSSGHEVYHPSSAFTSRSWQCGSCSCYTFPMPDERVVCCWPGPRLASRSERVPNAAMLREPKDEEFIGGIASFWGEA</sequence>
<dbReference type="EMBL" id="DS985216">
    <property type="protein sequence ID" value="EEY17014.1"/>
    <property type="molecule type" value="Genomic_DNA"/>
</dbReference>
<evidence type="ECO:0000313" key="2">
    <source>
        <dbReference type="Proteomes" id="UP000008698"/>
    </source>
</evidence>
<dbReference type="AlphaFoldDB" id="C9SD49"/>
<dbReference type="HOGENOM" id="CLU_1185803_0_0_1"/>
<gene>
    <name evidence="1" type="ORF">VDBG_03123</name>
</gene>
<name>C9SD49_VERA1</name>
<evidence type="ECO:0000313" key="1">
    <source>
        <dbReference type="EMBL" id="EEY17014.1"/>
    </source>
</evidence>
<organism evidence="2">
    <name type="scientific">Verticillium alfalfae (strain VaMs.102 / ATCC MYA-4576 / FGSC 10136)</name>
    <name type="common">Verticillium wilt of alfalfa</name>
    <name type="synonym">Verticillium albo-atrum</name>
    <dbReference type="NCBI Taxonomy" id="526221"/>
    <lineage>
        <taxon>Eukaryota</taxon>
        <taxon>Fungi</taxon>
        <taxon>Dikarya</taxon>
        <taxon>Ascomycota</taxon>
        <taxon>Pezizomycotina</taxon>
        <taxon>Sordariomycetes</taxon>
        <taxon>Hypocreomycetidae</taxon>
        <taxon>Glomerellales</taxon>
        <taxon>Plectosphaerellaceae</taxon>
        <taxon>Verticillium</taxon>
    </lineage>
</organism>
<keyword evidence="2" id="KW-1185">Reference proteome</keyword>
<dbReference type="Proteomes" id="UP000008698">
    <property type="component" value="Unassembled WGS sequence"/>
</dbReference>
<dbReference type="RefSeq" id="XP_003006984.1">
    <property type="nucleotide sequence ID" value="XM_003006938.1"/>
</dbReference>
<reference evidence="2" key="1">
    <citation type="journal article" date="2011" name="PLoS Pathog.">
        <title>Comparative genomics yields insights into niche adaptation of plant vascular wilt pathogens.</title>
        <authorList>
            <person name="Klosterman S.J."/>
            <person name="Subbarao K.V."/>
            <person name="Kang S."/>
            <person name="Veronese P."/>
            <person name="Gold S.E."/>
            <person name="Thomma B.P.H.J."/>
            <person name="Chen Z."/>
            <person name="Henrissat B."/>
            <person name="Lee Y.-H."/>
            <person name="Park J."/>
            <person name="Garcia-Pedrajas M.D."/>
            <person name="Barbara D.J."/>
            <person name="Anchieta A."/>
            <person name="de Jonge R."/>
            <person name="Santhanam P."/>
            <person name="Maruthachalam K."/>
            <person name="Atallah Z."/>
            <person name="Amyotte S.G."/>
            <person name="Paz Z."/>
            <person name="Inderbitzin P."/>
            <person name="Hayes R.J."/>
            <person name="Heiman D.I."/>
            <person name="Young S."/>
            <person name="Zeng Q."/>
            <person name="Engels R."/>
            <person name="Galagan J."/>
            <person name="Cuomo C.A."/>
            <person name="Dobinson K.F."/>
            <person name="Ma L.-J."/>
        </authorList>
    </citation>
    <scope>NUCLEOTIDE SEQUENCE [LARGE SCALE GENOMIC DNA]</scope>
    <source>
        <strain evidence="2">VaMs.102 / ATCC MYA-4576 / FGSC 10136</strain>
    </source>
</reference>
<dbReference type="OrthoDB" id="10588828at2759"/>
<dbReference type="KEGG" id="val:VDBG_03123"/>
<dbReference type="GeneID" id="9533136"/>
<proteinExistence type="predicted"/>
<accession>C9SD49</accession>
<protein>
    <submittedName>
        <fullName evidence="1">Predicted protein</fullName>
    </submittedName>
</protein>